<dbReference type="RefSeq" id="WP_379510223.1">
    <property type="nucleotide sequence ID" value="NZ_JBHRTQ010000009.1"/>
</dbReference>
<proteinExistence type="predicted"/>
<keyword evidence="3" id="KW-1185">Reference proteome</keyword>
<evidence type="ECO:0000256" key="1">
    <source>
        <dbReference type="SAM" id="MobiDB-lite"/>
    </source>
</evidence>
<evidence type="ECO:0000313" key="3">
    <source>
        <dbReference type="Proteomes" id="UP001595604"/>
    </source>
</evidence>
<organism evidence="2 3">
    <name type="scientific">Novosphingobium bradum</name>
    <dbReference type="NCBI Taxonomy" id="1737444"/>
    <lineage>
        <taxon>Bacteria</taxon>
        <taxon>Pseudomonadati</taxon>
        <taxon>Pseudomonadota</taxon>
        <taxon>Alphaproteobacteria</taxon>
        <taxon>Sphingomonadales</taxon>
        <taxon>Sphingomonadaceae</taxon>
        <taxon>Novosphingobium</taxon>
    </lineage>
</organism>
<protein>
    <submittedName>
        <fullName evidence="2">Uncharacterized protein</fullName>
    </submittedName>
</protein>
<gene>
    <name evidence="2" type="ORF">ACFOD9_11340</name>
</gene>
<evidence type="ECO:0000313" key="2">
    <source>
        <dbReference type="EMBL" id="MFC3174843.1"/>
    </source>
</evidence>
<dbReference type="EMBL" id="JBHRTQ010000009">
    <property type="protein sequence ID" value="MFC3174843.1"/>
    <property type="molecule type" value="Genomic_DNA"/>
</dbReference>
<feature type="region of interest" description="Disordered" evidence="1">
    <location>
        <begin position="1"/>
        <end position="48"/>
    </location>
</feature>
<name>A0ABV7IQA8_9SPHN</name>
<reference evidence="3" key="1">
    <citation type="journal article" date="2019" name="Int. J. Syst. Evol. Microbiol.">
        <title>The Global Catalogue of Microorganisms (GCM) 10K type strain sequencing project: providing services to taxonomists for standard genome sequencing and annotation.</title>
        <authorList>
            <consortium name="The Broad Institute Genomics Platform"/>
            <consortium name="The Broad Institute Genome Sequencing Center for Infectious Disease"/>
            <person name="Wu L."/>
            <person name="Ma J."/>
        </authorList>
    </citation>
    <scope>NUCLEOTIDE SEQUENCE [LARGE SCALE GENOMIC DNA]</scope>
    <source>
        <strain evidence="3">KCTC 42984</strain>
    </source>
</reference>
<sequence>MALKPGIMPASTRAVDRAERQAGPPDTAPPGNALPGNALPETGLMIGP</sequence>
<dbReference type="Proteomes" id="UP001595604">
    <property type="component" value="Unassembled WGS sequence"/>
</dbReference>
<comment type="caution">
    <text evidence="2">The sequence shown here is derived from an EMBL/GenBank/DDBJ whole genome shotgun (WGS) entry which is preliminary data.</text>
</comment>
<accession>A0ABV7IQA8</accession>